<evidence type="ECO:0000313" key="20">
    <source>
        <dbReference type="Proteomes" id="UP000029736"/>
    </source>
</evidence>
<evidence type="ECO:0000256" key="9">
    <source>
        <dbReference type="ARBA" id="ARBA00022960"/>
    </source>
</evidence>
<dbReference type="InterPro" id="IPR005758">
    <property type="entry name" value="UDP-N-AcMur_Ala_ligase_MurC"/>
</dbReference>
<dbReference type="GO" id="GO:0008360">
    <property type="term" value="P:regulation of cell shape"/>
    <property type="evidence" value="ECO:0007669"/>
    <property type="project" value="UniProtKB-KW"/>
</dbReference>
<keyword evidence="9 14" id="KW-0133">Cell shape</keyword>
<evidence type="ECO:0000259" key="16">
    <source>
        <dbReference type="Pfam" id="PF01225"/>
    </source>
</evidence>
<dbReference type="GO" id="GO:0009252">
    <property type="term" value="P:peptidoglycan biosynthetic process"/>
    <property type="evidence" value="ECO:0007669"/>
    <property type="project" value="UniProtKB-UniRule"/>
</dbReference>
<dbReference type="UniPathway" id="UPA00219"/>
<evidence type="ECO:0000256" key="4">
    <source>
        <dbReference type="ARBA" id="ARBA00022490"/>
    </source>
</evidence>
<keyword evidence="4 14" id="KW-0963">Cytoplasm</keyword>
<protein>
    <recommendedName>
        <fullName evidence="3 14">UDP-N-acetylmuramate--L-alanine ligase</fullName>
        <ecNumber evidence="3 14">6.3.2.8</ecNumber>
    </recommendedName>
    <alternativeName>
        <fullName evidence="14">UDP-N-acetylmuramoyl-L-alanine synthetase</fullName>
    </alternativeName>
</protein>
<dbReference type="Pfam" id="PF01225">
    <property type="entry name" value="Mur_ligase"/>
    <property type="match status" value="1"/>
</dbReference>
<dbReference type="Gene3D" id="3.40.50.720">
    <property type="entry name" value="NAD(P)-binding Rossmann-like Domain"/>
    <property type="match status" value="1"/>
</dbReference>
<keyword evidence="10 14" id="KW-0573">Peptidoglycan synthesis</keyword>
<keyword evidence="11 14" id="KW-0131">Cell cycle</keyword>
<evidence type="ECO:0000259" key="17">
    <source>
        <dbReference type="Pfam" id="PF02875"/>
    </source>
</evidence>
<dbReference type="EC" id="6.3.2.8" evidence="3 14"/>
<evidence type="ECO:0000256" key="13">
    <source>
        <dbReference type="ARBA" id="ARBA00047833"/>
    </source>
</evidence>
<dbReference type="InterPro" id="IPR013221">
    <property type="entry name" value="Mur_ligase_cen"/>
</dbReference>
<evidence type="ECO:0000313" key="19">
    <source>
        <dbReference type="EMBL" id="KGE86823.1"/>
    </source>
</evidence>
<dbReference type="EMBL" id="JPOS01000039">
    <property type="protein sequence ID" value="KGE86823.1"/>
    <property type="molecule type" value="Genomic_DNA"/>
</dbReference>
<keyword evidence="6 14" id="KW-0132">Cell division</keyword>
<feature type="domain" description="Mur ligase central" evidence="18">
    <location>
        <begin position="112"/>
        <end position="287"/>
    </location>
</feature>
<gene>
    <name evidence="14" type="primary">murC</name>
    <name evidence="19" type="ORF">IX84_17240</name>
</gene>
<comment type="pathway">
    <text evidence="2 14">Cell wall biogenesis; peptidoglycan biosynthesis.</text>
</comment>
<keyword evidence="12 14" id="KW-0961">Cell wall biogenesis/degradation</keyword>
<dbReference type="Pfam" id="PF08245">
    <property type="entry name" value="Mur_ligase_M"/>
    <property type="match status" value="1"/>
</dbReference>
<dbReference type="SUPFAM" id="SSF53623">
    <property type="entry name" value="MurD-like peptide ligases, catalytic domain"/>
    <property type="match status" value="1"/>
</dbReference>
<evidence type="ECO:0000256" key="10">
    <source>
        <dbReference type="ARBA" id="ARBA00022984"/>
    </source>
</evidence>
<evidence type="ECO:0000256" key="5">
    <source>
        <dbReference type="ARBA" id="ARBA00022598"/>
    </source>
</evidence>
<dbReference type="InterPro" id="IPR000713">
    <property type="entry name" value="Mur_ligase_N"/>
</dbReference>
<accession>A0A098S4Y3</accession>
<dbReference type="GO" id="GO:0071555">
    <property type="term" value="P:cell wall organization"/>
    <property type="evidence" value="ECO:0007669"/>
    <property type="project" value="UniProtKB-KW"/>
</dbReference>
<evidence type="ECO:0000256" key="15">
    <source>
        <dbReference type="SAM" id="Phobius"/>
    </source>
</evidence>
<keyword evidence="8 14" id="KW-0067">ATP-binding</keyword>
<dbReference type="OrthoDB" id="9804126at2"/>
<dbReference type="Proteomes" id="UP000029736">
    <property type="component" value="Unassembled WGS sequence"/>
</dbReference>
<evidence type="ECO:0000256" key="7">
    <source>
        <dbReference type="ARBA" id="ARBA00022741"/>
    </source>
</evidence>
<dbReference type="RefSeq" id="WP_044223287.1">
    <property type="nucleotide sequence ID" value="NZ_JBKAGJ010000009.1"/>
</dbReference>
<dbReference type="HAMAP" id="MF_00046">
    <property type="entry name" value="MurC"/>
    <property type="match status" value="1"/>
</dbReference>
<dbReference type="SUPFAM" id="SSF51984">
    <property type="entry name" value="MurCD N-terminal domain"/>
    <property type="match status" value="1"/>
</dbReference>
<keyword evidence="15" id="KW-0812">Transmembrane</keyword>
<dbReference type="Gene3D" id="3.40.1190.10">
    <property type="entry name" value="Mur-like, catalytic domain"/>
    <property type="match status" value="1"/>
</dbReference>
<proteinExistence type="inferred from homology"/>
<evidence type="ECO:0000256" key="1">
    <source>
        <dbReference type="ARBA" id="ARBA00004496"/>
    </source>
</evidence>
<keyword evidence="5 14" id="KW-0436">Ligase</keyword>
<dbReference type="PANTHER" id="PTHR43445:SF3">
    <property type="entry name" value="UDP-N-ACETYLMURAMATE--L-ALANINE LIGASE"/>
    <property type="match status" value="1"/>
</dbReference>
<name>A0A098S4Y3_9BACT</name>
<sequence>MDLKSIQTVYFIGVGGIGMSAIARYFNGRGAKVLGYDKTSTELTRTLAAEGIDIHYEEDVSRIPKDVDLVVYTPAVPDTHAELQYFRQQGTPIKKRAEVLGIISRGMKAIAIAGTHGKTTTTTLTTYLLRECGISCTAFLGGIALDFETNFVEGQSEWVVVEADEYDRSFLHLSPNIAVVLSMDADHLDIYGDRASLHETGFRAFAKKLEPGGKLYLQHRWAVEMGNIPGLELFGVEGGSYRADHIRVEDGYFTFDYHSPAHRLEGLQLSLPGRHNVENAAAAITVALQLGGKGEDIRRALRSFRGIRRRFEFLHRSEGQAYIDDYAHHPEELRAAIGAAKELFPDREVTGIFQPHLFSRTRDFVDGFARALEQLDEIWLMDIYPAREAPVPGVDSAWLFDKINHPRKHLVHAEEVLQLVQERQPKVLLTLGAGDIDLLRNPLKDYFGGKA</sequence>
<comment type="catalytic activity">
    <reaction evidence="13 14">
        <text>UDP-N-acetyl-alpha-D-muramate + L-alanine + ATP = UDP-N-acetyl-alpha-D-muramoyl-L-alanine + ADP + phosphate + H(+)</text>
        <dbReference type="Rhea" id="RHEA:23372"/>
        <dbReference type="ChEBI" id="CHEBI:15378"/>
        <dbReference type="ChEBI" id="CHEBI:30616"/>
        <dbReference type="ChEBI" id="CHEBI:43474"/>
        <dbReference type="ChEBI" id="CHEBI:57972"/>
        <dbReference type="ChEBI" id="CHEBI:70757"/>
        <dbReference type="ChEBI" id="CHEBI:83898"/>
        <dbReference type="ChEBI" id="CHEBI:456216"/>
        <dbReference type="EC" id="6.3.2.8"/>
    </reaction>
</comment>
<comment type="function">
    <text evidence="14">Cell wall formation.</text>
</comment>
<keyword evidence="15" id="KW-1133">Transmembrane helix</keyword>
<dbReference type="Pfam" id="PF02875">
    <property type="entry name" value="Mur_ligase_C"/>
    <property type="match status" value="1"/>
</dbReference>
<dbReference type="InterPro" id="IPR036565">
    <property type="entry name" value="Mur-like_cat_sf"/>
</dbReference>
<dbReference type="GO" id="GO:0005524">
    <property type="term" value="F:ATP binding"/>
    <property type="evidence" value="ECO:0007669"/>
    <property type="project" value="UniProtKB-UniRule"/>
</dbReference>
<evidence type="ECO:0000256" key="6">
    <source>
        <dbReference type="ARBA" id="ARBA00022618"/>
    </source>
</evidence>
<evidence type="ECO:0000256" key="8">
    <source>
        <dbReference type="ARBA" id="ARBA00022840"/>
    </source>
</evidence>
<dbReference type="InterPro" id="IPR036615">
    <property type="entry name" value="Mur_ligase_C_dom_sf"/>
</dbReference>
<evidence type="ECO:0000256" key="2">
    <source>
        <dbReference type="ARBA" id="ARBA00004752"/>
    </source>
</evidence>
<dbReference type="Gene3D" id="3.90.190.20">
    <property type="entry name" value="Mur ligase, C-terminal domain"/>
    <property type="match status" value="1"/>
</dbReference>
<feature type="transmembrane region" description="Helical" evidence="15">
    <location>
        <begin position="6"/>
        <end position="26"/>
    </location>
</feature>
<feature type="binding site" evidence="14">
    <location>
        <begin position="114"/>
        <end position="120"/>
    </location>
    <ligand>
        <name>ATP</name>
        <dbReference type="ChEBI" id="CHEBI:30616"/>
    </ligand>
</feature>
<dbReference type="NCBIfam" id="TIGR01082">
    <property type="entry name" value="murC"/>
    <property type="match status" value="1"/>
</dbReference>
<evidence type="ECO:0000259" key="18">
    <source>
        <dbReference type="Pfam" id="PF08245"/>
    </source>
</evidence>
<comment type="caution">
    <text evidence="19">The sequence shown here is derived from an EMBL/GenBank/DDBJ whole genome shotgun (WGS) entry which is preliminary data.</text>
</comment>
<evidence type="ECO:0000256" key="14">
    <source>
        <dbReference type="HAMAP-Rule" id="MF_00046"/>
    </source>
</evidence>
<dbReference type="PANTHER" id="PTHR43445">
    <property type="entry name" value="UDP-N-ACETYLMURAMATE--L-ALANINE LIGASE-RELATED"/>
    <property type="match status" value="1"/>
</dbReference>
<dbReference type="InterPro" id="IPR050061">
    <property type="entry name" value="MurCDEF_pg_biosynth"/>
</dbReference>
<dbReference type="InterPro" id="IPR004101">
    <property type="entry name" value="Mur_ligase_C"/>
</dbReference>
<feature type="domain" description="Mur ligase C-terminal" evidence="17">
    <location>
        <begin position="309"/>
        <end position="433"/>
    </location>
</feature>
<comment type="subcellular location">
    <subcellularLocation>
        <location evidence="1 14">Cytoplasm</location>
    </subcellularLocation>
</comment>
<dbReference type="GO" id="GO:0051301">
    <property type="term" value="P:cell division"/>
    <property type="evidence" value="ECO:0007669"/>
    <property type="project" value="UniProtKB-KW"/>
</dbReference>
<dbReference type="GO" id="GO:0008763">
    <property type="term" value="F:UDP-N-acetylmuramate-L-alanine ligase activity"/>
    <property type="evidence" value="ECO:0007669"/>
    <property type="project" value="UniProtKB-UniRule"/>
</dbReference>
<evidence type="ECO:0000256" key="3">
    <source>
        <dbReference type="ARBA" id="ARBA00012211"/>
    </source>
</evidence>
<dbReference type="SUPFAM" id="SSF53244">
    <property type="entry name" value="MurD-like peptide ligases, peptide-binding domain"/>
    <property type="match status" value="1"/>
</dbReference>
<organism evidence="19 20">
    <name type="scientific">Phaeodactylibacter xiamenensis</name>
    <dbReference type="NCBI Taxonomy" id="1524460"/>
    <lineage>
        <taxon>Bacteria</taxon>
        <taxon>Pseudomonadati</taxon>
        <taxon>Bacteroidota</taxon>
        <taxon>Saprospiria</taxon>
        <taxon>Saprospirales</taxon>
        <taxon>Haliscomenobacteraceae</taxon>
        <taxon>Phaeodactylibacter</taxon>
    </lineage>
</organism>
<keyword evidence="20" id="KW-1185">Reference proteome</keyword>
<evidence type="ECO:0000256" key="12">
    <source>
        <dbReference type="ARBA" id="ARBA00023316"/>
    </source>
</evidence>
<keyword evidence="15" id="KW-0472">Membrane</keyword>
<dbReference type="GO" id="GO:0005737">
    <property type="term" value="C:cytoplasm"/>
    <property type="evidence" value="ECO:0007669"/>
    <property type="project" value="UniProtKB-SubCell"/>
</dbReference>
<evidence type="ECO:0000256" key="11">
    <source>
        <dbReference type="ARBA" id="ARBA00023306"/>
    </source>
</evidence>
<feature type="domain" description="Mur ligase N-terminal catalytic" evidence="16">
    <location>
        <begin position="9"/>
        <end position="105"/>
    </location>
</feature>
<dbReference type="STRING" id="1524460.IX84_17240"/>
<dbReference type="AlphaFoldDB" id="A0A098S4Y3"/>
<comment type="similarity">
    <text evidence="14">Belongs to the MurCDEF family.</text>
</comment>
<keyword evidence="7 14" id="KW-0547">Nucleotide-binding</keyword>
<reference evidence="19 20" key="1">
    <citation type="journal article" date="2014" name="Int. J. Syst. Evol. Microbiol.">
        <title>Phaeodactylibacter xiamenensis gen. nov., sp. nov., a member of the family Saprospiraceae isolated from the marine alga Phaeodactylum tricornutum.</title>
        <authorList>
            <person name="Chen Z.Jr."/>
            <person name="Lei X."/>
            <person name="Lai Q."/>
            <person name="Li Y."/>
            <person name="Zhang B."/>
            <person name="Zhang J."/>
            <person name="Zhang H."/>
            <person name="Yang L."/>
            <person name="Zheng W."/>
            <person name="Tian Y."/>
            <person name="Yu Z."/>
            <person name="Xu H.Jr."/>
            <person name="Zheng T."/>
        </authorList>
    </citation>
    <scope>NUCLEOTIDE SEQUENCE [LARGE SCALE GENOMIC DNA]</scope>
    <source>
        <strain evidence="19 20">KD52</strain>
    </source>
</reference>